<reference evidence="2 3" key="1">
    <citation type="submission" date="2019-10" db="EMBL/GenBank/DDBJ databases">
        <title>Alkalibaculum tamaniensis sp.nov., a new alkaliphilic acetogen, isolated on methoxylated aromatics from a mud volcano.</title>
        <authorList>
            <person name="Khomyakova M.A."/>
            <person name="Merkel A.Y."/>
            <person name="Bonch-Osmolovskaya E.A."/>
            <person name="Slobodkin A.I."/>
        </authorList>
    </citation>
    <scope>NUCLEOTIDE SEQUENCE [LARGE SCALE GENOMIC DNA]</scope>
    <source>
        <strain evidence="2 3">M08DMB</strain>
    </source>
</reference>
<keyword evidence="1" id="KW-0812">Transmembrane</keyword>
<evidence type="ECO:0000313" key="3">
    <source>
        <dbReference type="Proteomes" id="UP000440004"/>
    </source>
</evidence>
<comment type="caution">
    <text evidence="2">The sequence shown here is derived from an EMBL/GenBank/DDBJ whole genome shotgun (WGS) entry which is preliminary data.</text>
</comment>
<protein>
    <submittedName>
        <fullName evidence="2">Uncharacterized protein</fullName>
    </submittedName>
</protein>
<organism evidence="2 3">
    <name type="scientific">Alkalibaculum sporogenes</name>
    <dbReference type="NCBI Taxonomy" id="2655001"/>
    <lineage>
        <taxon>Bacteria</taxon>
        <taxon>Bacillati</taxon>
        <taxon>Bacillota</taxon>
        <taxon>Clostridia</taxon>
        <taxon>Eubacteriales</taxon>
        <taxon>Eubacteriaceae</taxon>
        <taxon>Alkalibaculum</taxon>
    </lineage>
</organism>
<keyword evidence="1" id="KW-0472">Membrane</keyword>
<keyword evidence="1" id="KW-1133">Transmembrane helix</keyword>
<proteinExistence type="predicted"/>
<dbReference type="RefSeq" id="WP_152804853.1">
    <property type="nucleotide sequence ID" value="NZ_WHNX01000018.1"/>
</dbReference>
<dbReference type="Proteomes" id="UP000440004">
    <property type="component" value="Unassembled WGS sequence"/>
</dbReference>
<dbReference type="EMBL" id="WHNX01000018">
    <property type="protein sequence ID" value="MPW26391.1"/>
    <property type="molecule type" value="Genomic_DNA"/>
</dbReference>
<keyword evidence="3" id="KW-1185">Reference proteome</keyword>
<sequence>MSKNNLKIIVNILFVVGWLMILGTIIFSILMKDNLDAYNLGRILITITIINLCALIFIFIKPIGHKFLDC</sequence>
<evidence type="ECO:0000256" key="1">
    <source>
        <dbReference type="SAM" id="Phobius"/>
    </source>
</evidence>
<accession>A0A6A7KAT3</accession>
<gene>
    <name evidence="2" type="ORF">GC105_11385</name>
</gene>
<dbReference type="AlphaFoldDB" id="A0A6A7KAT3"/>
<feature type="transmembrane region" description="Helical" evidence="1">
    <location>
        <begin position="43"/>
        <end position="60"/>
    </location>
</feature>
<name>A0A6A7KAT3_9FIRM</name>
<feature type="transmembrane region" description="Helical" evidence="1">
    <location>
        <begin position="12"/>
        <end position="31"/>
    </location>
</feature>
<evidence type="ECO:0000313" key="2">
    <source>
        <dbReference type="EMBL" id="MPW26391.1"/>
    </source>
</evidence>